<dbReference type="OrthoDB" id="147007at2157"/>
<name>A0A284VLQ1_9EURY</name>
<keyword evidence="2" id="KW-1185">Reference proteome</keyword>
<gene>
    <name evidence="1" type="ORF">MNV_170013</name>
</gene>
<reference evidence="2" key="1">
    <citation type="submission" date="2017-06" db="EMBL/GenBank/DDBJ databases">
        <authorList>
            <person name="Cremers G."/>
        </authorList>
    </citation>
    <scope>NUCLEOTIDE SEQUENCE [LARGE SCALE GENOMIC DNA]</scope>
</reference>
<dbReference type="Proteomes" id="UP000218615">
    <property type="component" value="Unassembled WGS sequence"/>
</dbReference>
<dbReference type="InterPro" id="IPR022148">
    <property type="entry name" value="CopG_antitoxin"/>
</dbReference>
<dbReference type="RefSeq" id="WP_096204465.1">
    <property type="nucleotide sequence ID" value="NZ_FZMP01000079.1"/>
</dbReference>
<proteinExistence type="predicted"/>
<accession>A0A284VLQ1</accession>
<evidence type="ECO:0000313" key="2">
    <source>
        <dbReference type="Proteomes" id="UP000218615"/>
    </source>
</evidence>
<dbReference type="AlphaFoldDB" id="A0A284VLQ1"/>
<protein>
    <submittedName>
        <fullName evidence="1">Uncharacterized protein</fullName>
    </submittedName>
</protein>
<sequence>MWLKEIIWIDKFISKIQKKHNVTVEEFKTYEEAAEFWDTHDSIDFMDALEEVEVKVDLKKRHYLIELDKSTAELLQESARKKGKSPGYLASELLHEQLVEAEQ</sequence>
<evidence type="ECO:0000313" key="1">
    <source>
        <dbReference type="EMBL" id="SNQ60210.1"/>
    </source>
</evidence>
<dbReference type="Pfam" id="PF12441">
    <property type="entry name" value="CopG_antitoxin"/>
    <property type="match status" value="1"/>
</dbReference>
<dbReference type="EMBL" id="FZMP01000079">
    <property type="protein sequence ID" value="SNQ60210.1"/>
    <property type="molecule type" value="Genomic_DNA"/>
</dbReference>
<organism evidence="1 2">
    <name type="scientific">Candidatus Methanoperedens nitratireducens</name>
    <dbReference type="NCBI Taxonomy" id="1392998"/>
    <lineage>
        <taxon>Archaea</taxon>
        <taxon>Methanobacteriati</taxon>
        <taxon>Methanobacteriota</taxon>
        <taxon>Stenosarchaea group</taxon>
        <taxon>Methanomicrobia</taxon>
        <taxon>Methanosarcinales</taxon>
        <taxon>ANME-2 cluster</taxon>
        <taxon>Candidatus Methanoperedentaceae</taxon>
        <taxon>Candidatus Methanoperedens</taxon>
    </lineage>
</organism>